<evidence type="ECO:0000313" key="2">
    <source>
        <dbReference type="EMBL" id="QMU26497.1"/>
    </source>
</evidence>
<keyword evidence="2" id="KW-0614">Plasmid</keyword>
<proteinExistence type="predicted"/>
<gene>
    <name evidence="2" type="ORF">HUW48_00035</name>
</gene>
<feature type="transmembrane region" description="Helical" evidence="1">
    <location>
        <begin position="5"/>
        <end position="23"/>
    </location>
</feature>
<evidence type="ECO:0000313" key="3">
    <source>
        <dbReference type="Proteomes" id="UP000514509"/>
    </source>
</evidence>
<accession>A0A7L7L127</accession>
<feature type="transmembrane region" description="Helical" evidence="1">
    <location>
        <begin position="176"/>
        <end position="202"/>
    </location>
</feature>
<protein>
    <submittedName>
        <fullName evidence="2">Pr6Pr family membrane protein</fullName>
    </submittedName>
</protein>
<dbReference type="RefSeq" id="WP_182411438.1">
    <property type="nucleotide sequence ID" value="NZ_CP055152.1"/>
</dbReference>
<keyword evidence="1" id="KW-0472">Membrane</keyword>
<feature type="transmembrane region" description="Helical" evidence="1">
    <location>
        <begin position="138"/>
        <end position="156"/>
    </location>
</feature>
<dbReference type="KEGG" id="add:HUW48_00035"/>
<feature type="transmembrane region" description="Helical" evidence="1">
    <location>
        <begin position="110"/>
        <end position="126"/>
    </location>
</feature>
<name>A0A7L7L127_9BACT</name>
<dbReference type="InterPro" id="IPR049713">
    <property type="entry name" value="Pr6Pr-like"/>
</dbReference>
<keyword evidence="3" id="KW-1185">Reference proteome</keyword>
<dbReference type="AlphaFoldDB" id="A0A7L7L127"/>
<dbReference type="Proteomes" id="UP000514509">
    <property type="component" value="Plasmid unnamed"/>
</dbReference>
<organism evidence="2 3">
    <name type="scientific">Adhaeribacter radiodurans</name>
    <dbReference type="NCBI Taxonomy" id="2745197"/>
    <lineage>
        <taxon>Bacteria</taxon>
        <taxon>Pseudomonadati</taxon>
        <taxon>Bacteroidota</taxon>
        <taxon>Cytophagia</taxon>
        <taxon>Cytophagales</taxon>
        <taxon>Hymenobacteraceae</taxon>
        <taxon>Adhaeribacter</taxon>
    </lineage>
</organism>
<keyword evidence="1" id="KW-0812">Transmembrane</keyword>
<evidence type="ECO:0000256" key="1">
    <source>
        <dbReference type="SAM" id="Phobius"/>
    </source>
</evidence>
<reference evidence="2 3" key="1">
    <citation type="submission" date="2020-08" db="EMBL/GenBank/DDBJ databases">
        <title>Adhaeribacter dokdonensis sp. nov., isolated from the rhizosphere of Elymus tsukushiensis, a plant native to the Dokdo Islands, Republic of Korea.</title>
        <authorList>
            <person name="Ghim S.Y."/>
        </authorList>
    </citation>
    <scope>NUCLEOTIDE SEQUENCE [LARGE SCALE GENOMIC DNA]</scope>
    <source>
        <strain evidence="2 3">KUDC8001</strain>
        <plasmid evidence="2 3">unnamed</plasmid>
    </source>
</reference>
<dbReference type="NCBIfam" id="NF038065">
    <property type="entry name" value="Pr6Pr"/>
    <property type="match status" value="1"/>
</dbReference>
<feature type="transmembrane region" description="Helical" evidence="1">
    <location>
        <begin position="39"/>
        <end position="59"/>
    </location>
</feature>
<geneLocation type="plasmid" evidence="2 3">
    <name>unnamed</name>
</geneLocation>
<feature type="transmembrane region" description="Helical" evidence="1">
    <location>
        <begin position="79"/>
        <end position="98"/>
    </location>
</feature>
<dbReference type="EMBL" id="CP055152">
    <property type="protein sequence ID" value="QMU26497.1"/>
    <property type="molecule type" value="Genomic_DNA"/>
</dbReference>
<sequence length="212" mass="24553">MRKGILTLIFLLEWIALLCQFYLNLHSQIASPAETIIRYFSYFTLDTNLLIALLSTCLLFRPNSKLAAFFSKQATQTAVAIYIFIVGLIYNLVLRFIWDPQDLQMLVDELLHVVNPVLFIIYWVLFSNQNQLNWKTIWYWFLYPIAYLLFVLIRASWAGFYPYPFLNVKTIGAQSVLINCLGISLLFLLLSAIFLIGGNFIAKRKSFALGKQ</sequence>
<keyword evidence="1" id="KW-1133">Transmembrane helix</keyword>